<dbReference type="AlphaFoldDB" id="A0A161HHC0"/>
<dbReference type="OrthoDB" id="5582218at2759"/>
<evidence type="ECO:0000313" key="3">
    <source>
        <dbReference type="Proteomes" id="UP000189580"/>
    </source>
</evidence>
<organism evidence="2 3">
    <name type="scientific">Sugiyamaella lignohabitans</name>
    <dbReference type="NCBI Taxonomy" id="796027"/>
    <lineage>
        <taxon>Eukaryota</taxon>
        <taxon>Fungi</taxon>
        <taxon>Dikarya</taxon>
        <taxon>Ascomycota</taxon>
        <taxon>Saccharomycotina</taxon>
        <taxon>Dipodascomycetes</taxon>
        <taxon>Dipodascales</taxon>
        <taxon>Trichomonascaceae</taxon>
        <taxon>Sugiyamaella</taxon>
    </lineage>
</organism>
<protein>
    <recommendedName>
        <fullName evidence="1">Sorting nexin C-terminal domain-containing protein</fullName>
    </recommendedName>
</protein>
<evidence type="ECO:0000259" key="1">
    <source>
        <dbReference type="Pfam" id="PF08628"/>
    </source>
</evidence>
<dbReference type="EMBL" id="CP014503">
    <property type="protein sequence ID" value="ANB15380.1"/>
    <property type="molecule type" value="Genomic_DNA"/>
</dbReference>
<accession>A0A161HHC0</accession>
<gene>
    <name evidence="2" type="ORF">AWJ20_3007</name>
</gene>
<keyword evidence="3" id="KW-1185">Reference proteome</keyword>
<dbReference type="RefSeq" id="XP_018737857.1">
    <property type="nucleotide sequence ID" value="XM_018879995.1"/>
</dbReference>
<dbReference type="PANTHER" id="PTHR22775:SF3">
    <property type="entry name" value="SORTING NEXIN-13"/>
    <property type="match status" value="1"/>
</dbReference>
<proteinExistence type="predicted"/>
<reference evidence="2 3" key="1">
    <citation type="submission" date="2016-02" db="EMBL/GenBank/DDBJ databases">
        <title>Complete genome sequence and transcriptome regulation of the pentose utilising yeast Sugiyamaella lignohabitans.</title>
        <authorList>
            <person name="Bellasio M."/>
            <person name="Peymann A."/>
            <person name="Valli M."/>
            <person name="Sipitzky M."/>
            <person name="Graf A."/>
            <person name="Sauer M."/>
            <person name="Marx H."/>
            <person name="Mattanovich D."/>
        </authorList>
    </citation>
    <scope>NUCLEOTIDE SEQUENCE [LARGE SCALE GENOMIC DNA]</scope>
    <source>
        <strain evidence="2 3">CBS 10342</strain>
    </source>
</reference>
<evidence type="ECO:0000313" key="2">
    <source>
        <dbReference type="EMBL" id="ANB15380.1"/>
    </source>
</evidence>
<feature type="domain" description="Sorting nexin C-terminal" evidence="1">
    <location>
        <begin position="155"/>
        <end position="245"/>
    </location>
</feature>
<dbReference type="GeneID" id="30034982"/>
<dbReference type="Pfam" id="PF08628">
    <property type="entry name" value="Nexin_C"/>
    <property type="match status" value="1"/>
</dbReference>
<sequence length="290" mass="32405">MIDDIIVKLLPSKVNALRGPGNMKESAEMYDENKNSLVPPMESDFRQPITSQVANLYGQVVRSSASMLASVGKILAFLISFASSKNDSSNVNDSERDPINKLPNSTGALGKIHAFTPLTDRKIWGLLSNISHINQRNPLLSSSLAAASLLLSRSQVLSDMFSRATSYYLKKYVCNEMMITRILKSVRQNLFPNNGNMGPPRTVPTTEEQIELHNQAIESIIHNIPDRLRPLLLGSNPYEELADILDVFSEQAINKHLIYSLLDFIILSILPELTEQTPHQLLQKRLHNDS</sequence>
<dbReference type="Proteomes" id="UP000189580">
    <property type="component" value="Chromosome b"/>
</dbReference>
<dbReference type="InterPro" id="IPR013937">
    <property type="entry name" value="Sorting_nexin_C"/>
</dbReference>
<name>A0A161HHC0_9ASCO</name>
<dbReference type="GO" id="GO:0035091">
    <property type="term" value="F:phosphatidylinositol binding"/>
    <property type="evidence" value="ECO:0007669"/>
    <property type="project" value="TreeGrafter"/>
</dbReference>
<dbReference type="KEGG" id="slb:AWJ20_3007"/>
<dbReference type="PANTHER" id="PTHR22775">
    <property type="entry name" value="SORTING NEXIN"/>
    <property type="match status" value="1"/>
</dbReference>